<feature type="chain" id="PRO_5026900816" evidence="1">
    <location>
        <begin position="19"/>
        <end position="183"/>
    </location>
</feature>
<sequence>MILFGLIILSTLSWETQGIFYHIQDCEIEAIDEEWFDVDASSCELELLNDTFNALKLDLSVIKDFPEDTYGEFDAFLRRAGNYKTSAGIYVKEDICSFVNEEVMLGDFFKTIGITENNCPPKKGIFTMEKSWYPSRKLLPKTVDGMEYKTMFAITINEKRVLILAVYTDVASSEWETDDDADN</sequence>
<gene>
    <name evidence="3 4 5" type="primary">LOC107226721</name>
</gene>
<proteinExistence type="predicted"/>
<name>A0A6J0C6Z4_NEOLC</name>
<dbReference type="RefSeq" id="XP_046601893.1">
    <property type="nucleotide sequence ID" value="XM_046745937.1"/>
</dbReference>
<dbReference type="GeneID" id="107226721"/>
<reference evidence="3" key="1">
    <citation type="submission" date="2025-04" db="UniProtKB">
        <authorList>
            <consortium name="RefSeq"/>
        </authorList>
    </citation>
    <scope>IDENTIFICATION</scope>
    <source>
        <tissue evidence="4 5">Thorax and Abdomen</tissue>
        <tissue evidence="3">Whole body</tissue>
    </source>
</reference>
<evidence type="ECO:0000313" key="3">
    <source>
        <dbReference type="RefSeq" id="XP_015523111.1"/>
    </source>
</evidence>
<dbReference type="RefSeq" id="XP_046601894.1">
    <property type="nucleotide sequence ID" value="XM_046745938.1"/>
</dbReference>
<evidence type="ECO:0000313" key="5">
    <source>
        <dbReference type="RefSeq" id="XP_046601894.1"/>
    </source>
</evidence>
<keyword evidence="2" id="KW-1185">Reference proteome</keyword>
<dbReference type="RefSeq" id="XP_015523111.1">
    <property type="nucleotide sequence ID" value="XM_015667625.1"/>
</dbReference>
<protein>
    <submittedName>
        <fullName evidence="3 4">Uncharacterized protein LOC107226721</fullName>
    </submittedName>
</protein>
<organism evidence="2 3">
    <name type="scientific">Neodiprion lecontei</name>
    <name type="common">Redheaded pine sawfly</name>
    <dbReference type="NCBI Taxonomy" id="441921"/>
    <lineage>
        <taxon>Eukaryota</taxon>
        <taxon>Metazoa</taxon>
        <taxon>Ecdysozoa</taxon>
        <taxon>Arthropoda</taxon>
        <taxon>Hexapoda</taxon>
        <taxon>Insecta</taxon>
        <taxon>Pterygota</taxon>
        <taxon>Neoptera</taxon>
        <taxon>Endopterygota</taxon>
        <taxon>Hymenoptera</taxon>
        <taxon>Tenthredinoidea</taxon>
        <taxon>Diprionidae</taxon>
        <taxon>Diprioninae</taxon>
        <taxon>Neodiprion</taxon>
    </lineage>
</organism>
<feature type="signal peptide" evidence="1">
    <location>
        <begin position="1"/>
        <end position="18"/>
    </location>
</feature>
<dbReference type="KEGG" id="nlo:107226721"/>
<dbReference type="AlphaFoldDB" id="A0A6J0C6Z4"/>
<evidence type="ECO:0000256" key="1">
    <source>
        <dbReference type="SAM" id="SignalP"/>
    </source>
</evidence>
<evidence type="ECO:0000313" key="4">
    <source>
        <dbReference type="RefSeq" id="XP_046601893.1"/>
    </source>
</evidence>
<accession>A0A6J0C6Z4</accession>
<evidence type="ECO:0000313" key="2">
    <source>
        <dbReference type="Proteomes" id="UP000829291"/>
    </source>
</evidence>
<dbReference type="OrthoDB" id="7688248at2759"/>
<dbReference type="Proteomes" id="UP000829291">
    <property type="component" value="Chromosome 7"/>
</dbReference>
<dbReference type="InParanoid" id="A0A6J0C6Z4"/>
<keyword evidence="1" id="KW-0732">Signal</keyword>